<feature type="domain" description="Metalloprotease TldD/E N-terminal" evidence="5">
    <location>
        <begin position="11"/>
        <end position="72"/>
    </location>
</feature>
<protein>
    <submittedName>
        <fullName evidence="8">TldD protein, part of TldE/TldD proteolytic complex</fullName>
    </submittedName>
</protein>
<keyword evidence="4" id="KW-0482">Metalloprotease</keyword>
<accession>A0A0E3PCX7</accession>
<evidence type="ECO:0000256" key="4">
    <source>
        <dbReference type="ARBA" id="ARBA00023049"/>
    </source>
</evidence>
<proteinExistence type="inferred from homology"/>
<sequence>MNSIMQDIKFYDCRVIEGSSTSIILDNGKIEEISRNFTKGAGVRALCGGSWGYTAVEGDIDLKHGVDVASKLAFSMNASTPKEEVELAAINPPGVKDLPEIRIDPRNIAIEEKVNLLKSIEEHAKIADVHSTKVMYLESEFKVQYRSSEGLECEYELLNVGFAVSAVASENGVYQAGRESRFGYGYELFEKENVLELAGKAGKTAVELLKAKTPKGGEMPVVLDQELAGVFAHEAVGHASEADLVLEGDSILENRIGEQIASPLVTIIDDPTLHEFGYYPFDAEGSESKRTEIIRDGVFNSYLHSRETAAKLGGTPGNCRAQGYSMPVVRMSNTFIDNGDSIFEEMLEEVRDGMYLVGSRGGQVNTGEGIFQFNAEKGYLIRNGELTGLVRDVSLSGKTLEILNHVTLVGNDLKMTAGRCGKAGQLVPVSDGSPHIAISKALVGGA</sequence>
<evidence type="ECO:0000313" key="9">
    <source>
        <dbReference type="Proteomes" id="UP000033092"/>
    </source>
</evidence>
<dbReference type="Pfam" id="PF19290">
    <property type="entry name" value="PmbA_TldD_2nd"/>
    <property type="match status" value="1"/>
</dbReference>
<dbReference type="InterPro" id="IPR036059">
    <property type="entry name" value="TldD/PmbA_sf"/>
</dbReference>
<dbReference type="PANTHER" id="PTHR30624">
    <property type="entry name" value="UNCHARACTERIZED PROTEIN TLDD AND PMBA"/>
    <property type="match status" value="1"/>
</dbReference>
<evidence type="ECO:0000313" key="8">
    <source>
        <dbReference type="EMBL" id="AKB31917.1"/>
    </source>
</evidence>
<dbReference type="Gene3D" id="3.30.2290.10">
    <property type="entry name" value="PmbA/TldD superfamily"/>
    <property type="match status" value="1"/>
</dbReference>
<dbReference type="InterPro" id="IPR025502">
    <property type="entry name" value="TldD"/>
</dbReference>
<evidence type="ECO:0000259" key="6">
    <source>
        <dbReference type="Pfam" id="PF19289"/>
    </source>
</evidence>
<dbReference type="Proteomes" id="UP000033092">
    <property type="component" value="Chromosome"/>
</dbReference>
<evidence type="ECO:0000256" key="1">
    <source>
        <dbReference type="ARBA" id="ARBA00005836"/>
    </source>
</evidence>
<evidence type="ECO:0000256" key="3">
    <source>
        <dbReference type="ARBA" id="ARBA00022801"/>
    </source>
</evidence>
<dbReference type="GO" id="GO:0005829">
    <property type="term" value="C:cytosol"/>
    <property type="evidence" value="ECO:0007669"/>
    <property type="project" value="TreeGrafter"/>
</dbReference>
<dbReference type="PANTHER" id="PTHR30624:SF0">
    <property type="entry name" value="METALLOPROTEASE SLR0863"/>
    <property type="match status" value="1"/>
</dbReference>
<gene>
    <name evidence="8" type="ORF">MSSIH_1227</name>
</gene>
<keyword evidence="2" id="KW-0645">Protease</keyword>
<dbReference type="GO" id="GO:0008237">
    <property type="term" value="F:metallopeptidase activity"/>
    <property type="evidence" value="ECO:0007669"/>
    <property type="project" value="UniProtKB-KW"/>
</dbReference>
<dbReference type="InterPro" id="IPR045570">
    <property type="entry name" value="Metalloprtase-TldD/E_cen_dom"/>
</dbReference>
<dbReference type="RefSeq" id="WP_261789061.1">
    <property type="nucleotide sequence ID" value="NZ_CP009507.1"/>
</dbReference>
<dbReference type="KEGG" id="msz:MSSIH_1227"/>
<dbReference type="InterPro" id="IPR002510">
    <property type="entry name" value="Metalloprtase-TldD/E_N"/>
</dbReference>
<dbReference type="InterPro" id="IPR045569">
    <property type="entry name" value="Metalloprtase-TldD/E_C"/>
</dbReference>
<dbReference type="InterPro" id="IPR051463">
    <property type="entry name" value="Peptidase_U62_metallo"/>
</dbReference>
<dbReference type="Pfam" id="PF01523">
    <property type="entry name" value="PmbA_TldD_1st"/>
    <property type="match status" value="1"/>
</dbReference>
<keyword evidence="3" id="KW-0378">Hydrolase</keyword>
<evidence type="ECO:0000259" key="7">
    <source>
        <dbReference type="Pfam" id="PF19290"/>
    </source>
</evidence>
<reference evidence="8 9" key="1">
    <citation type="submission" date="2014-07" db="EMBL/GenBank/DDBJ databases">
        <title>Methanogenic archaea and the global carbon cycle.</title>
        <authorList>
            <person name="Henriksen J.R."/>
            <person name="Luke J."/>
            <person name="Reinhart S."/>
            <person name="Benedict M.N."/>
            <person name="Youngblut N.D."/>
            <person name="Metcalf M.E."/>
            <person name="Whitaker R.J."/>
            <person name="Metcalf W.W."/>
        </authorList>
    </citation>
    <scope>NUCLEOTIDE SEQUENCE [LARGE SCALE GENOMIC DNA]</scope>
    <source>
        <strain evidence="8 9">HI350</strain>
    </source>
</reference>
<name>A0A0E3PCX7_9EURY</name>
<organism evidence="8 9">
    <name type="scientific">Methanosarcina siciliae HI350</name>
    <dbReference type="NCBI Taxonomy" id="1434119"/>
    <lineage>
        <taxon>Archaea</taxon>
        <taxon>Methanobacteriati</taxon>
        <taxon>Methanobacteriota</taxon>
        <taxon>Stenosarchaea group</taxon>
        <taxon>Methanomicrobia</taxon>
        <taxon>Methanosarcinales</taxon>
        <taxon>Methanosarcinaceae</taxon>
        <taxon>Methanosarcina</taxon>
    </lineage>
</organism>
<dbReference type="EMBL" id="CP009507">
    <property type="protein sequence ID" value="AKB31917.1"/>
    <property type="molecule type" value="Genomic_DNA"/>
</dbReference>
<feature type="domain" description="Metalloprotease TldD/E central" evidence="7">
    <location>
        <begin position="104"/>
        <end position="209"/>
    </location>
</feature>
<dbReference type="InterPro" id="IPR035068">
    <property type="entry name" value="TldD/PmbA_N"/>
</dbReference>
<dbReference type="PIRSF" id="PIRSF004919">
    <property type="entry name" value="TldD"/>
    <property type="match status" value="1"/>
</dbReference>
<dbReference type="Pfam" id="PF19289">
    <property type="entry name" value="PmbA_TldD_3rd"/>
    <property type="match status" value="1"/>
</dbReference>
<comment type="similarity">
    <text evidence="1">Belongs to the peptidase U62 family.</text>
</comment>
<dbReference type="AlphaFoldDB" id="A0A0E3PCX7"/>
<dbReference type="PATRIC" id="fig|1434119.4.peg.1564"/>
<dbReference type="HOGENOM" id="CLU_026425_1_2_2"/>
<feature type="domain" description="Metalloprotease TldD/E C-terminal" evidence="6">
    <location>
        <begin position="217"/>
        <end position="445"/>
    </location>
</feature>
<evidence type="ECO:0000256" key="2">
    <source>
        <dbReference type="ARBA" id="ARBA00022670"/>
    </source>
</evidence>
<evidence type="ECO:0000259" key="5">
    <source>
        <dbReference type="Pfam" id="PF01523"/>
    </source>
</evidence>
<dbReference type="SUPFAM" id="SSF111283">
    <property type="entry name" value="Putative modulator of DNA gyrase, PmbA/TldD"/>
    <property type="match status" value="1"/>
</dbReference>
<dbReference type="GO" id="GO:0006508">
    <property type="term" value="P:proteolysis"/>
    <property type="evidence" value="ECO:0007669"/>
    <property type="project" value="UniProtKB-KW"/>
</dbReference>
<dbReference type="GeneID" id="41605235"/>